<evidence type="ECO:0000313" key="14">
    <source>
        <dbReference type="Proteomes" id="UP000325684"/>
    </source>
</evidence>
<comment type="subcellular location">
    <subcellularLocation>
        <location evidence="1 9">Cell inner membrane</location>
        <topology evidence="1 9">Single-pass membrane protein</topology>
    </subcellularLocation>
</comment>
<dbReference type="EMBL" id="VCMV01000013">
    <property type="protein sequence ID" value="KAB0267729.1"/>
    <property type="molecule type" value="Genomic_DNA"/>
</dbReference>
<feature type="domain" description="AprE-like long alpha-helical hairpin" evidence="11">
    <location>
        <begin position="102"/>
        <end position="290"/>
    </location>
</feature>
<evidence type="ECO:0000256" key="6">
    <source>
        <dbReference type="ARBA" id="ARBA00022692"/>
    </source>
</evidence>
<protein>
    <recommendedName>
        <fullName evidence="9">Membrane fusion protein (MFP) family protein</fullName>
    </recommendedName>
</protein>
<keyword evidence="6" id="KW-0812">Transmembrane</keyword>
<dbReference type="GO" id="GO:0005886">
    <property type="term" value="C:plasma membrane"/>
    <property type="evidence" value="ECO:0007669"/>
    <property type="project" value="UniProtKB-SubCell"/>
</dbReference>
<dbReference type="GO" id="GO:0015031">
    <property type="term" value="P:protein transport"/>
    <property type="evidence" value="ECO:0007669"/>
    <property type="project" value="InterPro"/>
</dbReference>
<dbReference type="OrthoDB" id="9810980at2"/>
<dbReference type="InterPro" id="IPR058781">
    <property type="entry name" value="HH_AprE-like"/>
</dbReference>
<keyword evidence="8" id="KW-0472">Membrane</keyword>
<dbReference type="Pfam" id="PF25994">
    <property type="entry name" value="HH_AprE"/>
    <property type="match status" value="1"/>
</dbReference>
<accession>A0A5N3PDB7</accession>
<dbReference type="InterPro" id="IPR050739">
    <property type="entry name" value="MFP"/>
</dbReference>
<dbReference type="Gene3D" id="2.40.50.100">
    <property type="match status" value="1"/>
</dbReference>
<dbReference type="Proteomes" id="UP000325684">
    <property type="component" value="Unassembled WGS sequence"/>
</dbReference>
<dbReference type="PANTHER" id="PTHR30386:SF17">
    <property type="entry name" value="ALKALINE PROTEASE SECRETION PROTEIN APRE"/>
    <property type="match status" value="1"/>
</dbReference>
<dbReference type="PRINTS" id="PR01490">
    <property type="entry name" value="RTXTOXIND"/>
</dbReference>
<evidence type="ECO:0000313" key="13">
    <source>
        <dbReference type="EMBL" id="KAB0267729.1"/>
    </source>
</evidence>
<dbReference type="InterPro" id="IPR058982">
    <property type="entry name" value="Beta-barrel_AprE"/>
</dbReference>
<sequence length="450" mass="49266">MAQTPAVLEKQREWYADVPRSTRLPTLVGVGVLALTVMGFGYWGGIAPIAGAVVTSGAFVATGQNKLIQHLEGGVIQEILVREGDIVQKGQTVIQLDETSPRAELRRLSLRQARLLAIEARLRAEMAEESEITFPAELLSKLQADPDFTTIVKAQRATIDAHRKSLQSEIASLRTGIDALHERINGSTAQLASVREQIAFFDEELGAKEQLLRSGLIRKSEVLALQRARANLQGEAGRITGEIGDSKEKIARSEEQIVGARNAAIKTSVEQLHETLAELADVRERILASTRILERVKISSPVRGVVVKLRYHTAGGVVEPGKTVMEIVPVQDNLLIEVRIRPQDIQNVKLGQPAIIRLTALKQRVTPMIDGKVVYVSADALPDDKSGGAARNDVYVARVAPDPGATANIHDFVPTPGMPAEVYIKTTDRTFLEYLLQPIRDSMSRAFREL</sequence>
<dbReference type="NCBIfam" id="TIGR01843">
    <property type="entry name" value="type_I_hlyD"/>
    <property type="match status" value="1"/>
</dbReference>
<dbReference type="Gene3D" id="1.10.287.470">
    <property type="entry name" value="Helix hairpin bin"/>
    <property type="match status" value="1"/>
</dbReference>
<comment type="caution">
    <text evidence="13">The sequence shown here is derived from an EMBL/GenBank/DDBJ whole genome shotgun (WGS) entry which is preliminary data.</text>
</comment>
<keyword evidence="10" id="KW-0175">Coiled coil</keyword>
<evidence type="ECO:0000256" key="1">
    <source>
        <dbReference type="ARBA" id="ARBA00004377"/>
    </source>
</evidence>
<evidence type="ECO:0000256" key="7">
    <source>
        <dbReference type="ARBA" id="ARBA00022989"/>
    </source>
</evidence>
<proteinExistence type="inferred from homology"/>
<evidence type="ECO:0000256" key="4">
    <source>
        <dbReference type="ARBA" id="ARBA00022475"/>
    </source>
</evidence>
<keyword evidence="7" id="KW-1133">Transmembrane helix</keyword>
<gene>
    <name evidence="13" type="ORF">FEZ63_10660</name>
</gene>
<evidence type="ECO:0000256" key="9">
    <source>
        <dbReference type="RuleBase" id="RU365093"/>
    </source>
</evidence>
<evidence type="ECO:0000259" key="12">
    <source>
        <dbReference type="Pfam" id="PF26002"/>
    </source>
</evidence>
<evidence type="ECO:0000256" key="5">
    <source>
        <dbReference type="ARBA" id="ARBA00022519"/>
    </source>
</evidence>
<evidence type="ECO:0000256" key="10">
    <source>
        <dbReference type="SAM" id="Coils"/>
    </source>
</evidence>
<keyword evidence="4 9" id="KW-1003">Cell membrane</keyword>
<name>A0A5N3PDB7_9HYPH</name>
<evidence type="ECO:0000256" key="2">
    <source>
        <dbReference type="ARBA" id="ARBA00009477"/>
    </source>
</evidence>
<dbReference type="AlphaFoldDB" id="A0A5N3PDB7"/>
<dbReference type="PANTHER" id="PTHR30386">
    <property type="entry name" value="MEMBRANE FUSION SUBUNIT OF EMRAB-TOLC MULTIDRUG EFFLUX PUMP"/>
    <property type="match status" value="1"/>
</dbReference>
<dbReference type="RefSeq" id="WP_150944074.1">
    <property type="nucleotide sequence ID" value="NZ_VCMV01000013.1"/>
</dbReference>
<dbReference type="InterPro" id="IPR010129">
    <property type="entry name" value="T1SS_HlyD"/>
</dbReference>
<reference evidence="13 14" key="1">
    <citation type="journal article" date="2019" name="Microorganisms">
        <title>Genome Insights into the Novel Species Microvirga brassicacearum, a Rapeseed Endophyte with Biotechnological Potential.</title>
        <authorList>
            <person name="Jimenez-Gomez A."/>
            <person name="Saati-Santamaria Z."/>
            <person name="Igual J.M."/>
            <person name="Rivas R."/>
            <person name="Mateos P.F."/>
            <person name="Garcia-Fraile P."/>
        </authorList>
    </citation>
    <scope>NUCLEOTIDE SEQUENCE [LARGE SCALE GENOMIC DNA]</scope>
    <source>
        <strain evidence="13 14">CDVBN77</strain>
    </source>
</reference>
<evidence type="ECO:0000259" key="11">
    <source>
        <dbReference type="Pfam" id="PF25994"/>
    </source>
</evidence>
<comment type="similarity">
    <text evidence="2 9">Belongs to the membrane fusion protein (MFP) (TC 8.A.1) family.</text>
</comment>
<organism evidence="13 14">
    <name type="scientific">Microvirga brassicacearum</name>
    <dbReference type="NCBI Taxonomy" id="2580413"/>
    <lineage>
        <taxon>Bacteria</taxon>
        <taxon>Pseudomonadati</taxon>
        <taxon>Pseudomonadota</taxon>
        <taxon>Alphaproteobacteria</taxon>
        <taxon>Hyphomicrobiales</taxon>
        <taxon>Methylobacteriaceae</taxon>
        <taxon>Microvirga</taxon>
    </lineage>
</organism>
<keyword evidence="14" id="KW-1185">Reference proteome</keyword>
<dbReference type="Gene3D" id="2.40.30.170">
    <property type="match status" value="1"/>
</dbReference>
<dbReference type="Pfam" id="PF26002">
    <property type="entry name" value="Beta-barrel_AprE"/>
    <property type="match status" value="1"/>
</dbReference>
<keyword evidence="3 9" id="KW-0813">Transport</keyword>
<feature type="domain" description="AprE-like beta-barrel" evidence="12">
    <location>
        <begin position="334"/>
        <end position="426"/>
    </location>
</feature>
<evidence type="ECO:0000256" key="8">
    <source>
        <dbReference type="ARBA" id="ARBA00023136"/>
    </source>
</evidence>
<feature type="coiled-coil region" evidence="10">
    <location>
        <begin position="163"/>
        <end position="197"/>
    </location>
</feature>
<keyword evidence="5 9" id="KW-0997">Cell inner membrane</keyword>
<evidence type="ECO:0000256" key="3">
    <source>
        <dbReference type="ARBA" id="ARBA00022448"/>
    </source>
</evidence>